<dbReference type="Pfam" id="PF05913">
    <property type="entry name" value="MupG_C"/>
    <property type="match status" value="1"/>
</dbReference>
<feature type="domain" description="6-phospho-N-acetylmuramidase C-terminal" evidence="1">
    <location>
        <begin position="235"/>
        <end position="332"/>
    </location>
</feature>
<dbReference type="PANTHER" id="PTHR38435:SF2">
    <property type="entry name" value="DUF871 DOMAIN-CONTAINING PROTEIN"/>
    <property type="match status" value="1"/>
</dbReference>
<gene>
    <name evidence="3" type="ORF">QQA45_03020</name>
</gene>
<dbReference type="InterPro" id="IPR017853">
    <property type="entry name" value="GH"/>
</dbReference>
<dbReference type="EMBL" id="JASSPP010000003">
    <property type="protein sequence ID" value="MDK9580486.1"/>
    <property type="molecule type" value="Genomic_DNA"/>
</dbReference>
<evidence type="ECO:0000313" key="4">
    <source>
        <dbReference type="Proteomes" id="UP001225134"/>
    </source>
</evidence>
<dbReference type="InterPro" id="IPR013785">
    <property type="entry name" value="Aldolase_TIM"/>
</dbReference>
<dbReference type="SUPFAM" id="SSF51445">
    <property type="entry name" value="(Trans)glycosidases"/>
    <property type="match status" value="1"/>
</dbReference>
<accession>A0ABT7HIY3</accession>
<dbReference type="InterPro" id="IPR029000">
    <property type="entry name" value="Cyclophilin-like_dom_sf"/>
</dbReference>
<feature type="domain" description="6-phospho-N-acetylmuramidase N-terminal" evidence="2">
    <location>
        <begin position="7"/>
        <end position="223"/>
    </location>
</feature>
<keyword evidence="4" id="KW-1185">Reference proteome</keyword>
<name>A0ABT7HIY3_9FUSO</name>
<proteinExistence type="predicted"/>
<evidence type="ECO:0000259" key="2">
    <source>
        <dbReference type="Pfam" id="PF19200"/>
    </source>
</evidence>
<dbReference type="SUPFAM" id="SSF50891">
    <property type="entry name" value="Cyclophilin-like"/>
    <property type="match status" value="1"/>
</dbReference>
<dbReference type="PANTHER" id="PTHR38435">
    <property type="match status" value="1"/>
</dbReference>
<dbReference type="InterPro" id="IPR043894">
    <property type="entry name" value="MupG_C"/>
</dbReference>
<dbReference type="InterPro" id="IPR008589">
    <property type="entry name" value="MupG"/>
</dbReference>
<dbReference type="RefSeq" id="WP_285152807.1">
    <property type="nucleotide sequence ID" value="NZ_JASSPP010000003.1"/>
</dbReference>
<protein>
    <submittedName>
        <fullName evidence="3">MupG family TIM beta-alpha barrel fold protein</fullName>
    </submittedName>
</protein>
<evidence type="ECO:0000313" key="3">
    <source>
        <dbReference type="EMBL" id="MDK9580486.1"/>
    </source>
</evidence>
<comment type="caution">
    <text evidence="3">The sequence shown here is derived from an EMBL/GenBank/DDBJ whole genome shotgun (WGS) entry which is preliminary data.</text>
</comment>
<dbReference type="Proteomes" id="UP001225134">
    <property type="component" value="Unassembled WGS sequence"/>
</dbReference>
<sequence length="333" mass="38786">MVNNIEFGISIYLSTNIEMNSEYLLKAKEVNSSFVFTTINMPEENDELKKDISKVVELCKKNKMKLIVDINANSKKYIKDYENVYYRIDDGLSNDEIIALAKNNYVVLNSTTLDEEDLKYFKLKGVDFSKLYSLHNYYPKVYTGVSLKFLKKRNEIYKKYGLKTMAFIPGNLKRGPIFEGLPTVEEHRYMDILQASLELIANDTDVILLGDLNIKEENWERLKYLLKGIVPLRINKNILKNRIFENRKDYSNYVVRNIKRDVILDTIVEIDKNIEKGDILVTDEKGLRYKGDLEIALKNLNKLNDGRRIVASVIDKDKGLLDYLSIINKFIFI</sequence>
<organism evidence="3 4">
    <name type="scientific">Sneathia sanguinegens</name>
    <dbReference type="NCBI Taxonomy" id="40543"/>
    <lineage>
        <taxon>Bacteria</taxon>
        <taxon>Fusobacteriati</taxon>
        <taxon>Fusobacteriota</taxon>
        <taxon>Fusobacteriia</taxon>
        <taxon>Fusobacteriales</taxon>
        <taxon>Leptotrichiaceae</taxon>
        <taxon>Sneathia</taxon>
    </lineage>
</organism>
<dbReference type="Gene3D" id="2.40.100.10">
    <property type="entry name" value="Cyclophilin-like"/>
    <property type="match status" value="1"/>
</dbReference>
<evidence type="ECO:0000259" key="1">
    <source>
        <dbReference type="Pfam" id="PF05913"/>
    </source>
</evidence>
<reference evidence="3 4" key="1">
    <citation type="submission" date="2023-06" db="EMBL/GenBank/DDBJ databases">
        <title>Antibody response to the Sneathia vaginalis cytopathogenic toxin A during pregnancy.</title>
        <authorList>
            <person name="Mccoy Z.T."/>
            <person name="Serrano M.G."/>
            <person name="Spaine K."/>
            <person name="Edwards D.J."/>
            <person name="Buck G.A."/>
            <person name="Jefferson K."/>
        </authorList>
    </citation>
    <scope>NUCLEOTIDE SEQUENCE [LARGE SCALE GENOMIC DNA]</scope>
    <source>
        <strain evidence="3 4">CCUG 42621</strain>
    </source>
</reference>
<dbReference type="InterPro" id="IPR043797">
    <property type="entry name" value="MupG_N"/>
</dbReference>
<dbReference type="Pfam" id="PF19200">
    <property type="entry name" value="MupG_N"/>
    <property type="match status" value="1"/>
</dbReference>
<dbReference type="Gene3D" id="3.20.20.70">
    <property type="entry name" value="Aldolase class I"/>
    <property type="match status" value="1"/>
</dbReference>